<protein>
    <submittedName>
        <fullName evidence="1">Uncharacterized protein</fullName>
    </submittedName>
</protein>
<name>A0ABY3SP24_9BACL</name>
<dbReference type="Proteomes" id="UP001649230">
    <property type="component" value="Chromosome"/>
</dbReference>
<evidence type="ECO:0000313" key="2">
    <source>
        <dbReference type="Proteomes" id="UP001649230"/>
    </source>
</evidence>
<sequence length="106" mass="11705">MGQIQVGTNGYGTFVNQCTVSTSPCPSDKNQDQFTSINELLSLQAFIGDVVYTETDPSKQDTVTVNPDFTLSYTRNGSDKTKNNIQQFTIYLVGGTQQKKTQIILK</sequence>
<accession>A0ABY3SP24</accession>
<dbReference type="EMBL" id="CP090978">
    <property type="protein sequence ID" value="UJF35582.1"/>
    <property type="molecule type" value="Genomic_DNA"/>
</dbReference>
<reference evidence="1 2" key="1">
    <citation type="journal article" date="2024" name="Int. J. Syst. Evol. Microbiol.">
        <title>Paenibacillus hexagrammi sp. nov., a novel bacterium isolated from the gut content of Hexagrammos agrammus.</title>
        <authorList>
            <person name="Jung H.K."/>
            <person name="Kim D.G."/>
            <person name="Zin H."/>
            <person name="Park J."/>
            <person name="Jung H."/>
            <person name="Kim Y.O."/>
            <person name="Kong H.J."/>
            <person name="Kim J.W."/>
            <person name="Kim Y.S."/>
        </authorList>
    </citation>
    <scope>NUCLEOTIDE SEQUENCE [LARGE SCALE GENOMIC DNA]</scope>
    <source>
        <strain evidence="1 2">YPD9-1</strain>
    </source>
</reference>
<keyword evidence="2" id="KW-1185">Reference proteome</keyword>
<evidence type="ECO:0000313" key="1">
    <source>
        <dbReference type="EMBL" id="UJF35582.1"/>
    </source>
</evidence>
<gene>
    <name evidence="1" type="ORF">L0M14_11065</name>
</gene>
<dbReference type="RefSeq" id="WP_235122143.1">
    <property type="nucleotide sequence ID" value="NZ_CP090978.1"/>
</dbReference>
<organism evidence="1 2">
    <name type="scientific">Paenibacillus hexagrammi</name>
    <dbReference type="NCBI Taxonomy" id="2908839"/>
    <lineage>
        <taxon>Bacteria</taxon>
        <taxon>Bacillati</taxon>
        <taxon>Bacillota</taxon>
        <taxon>Bacilli</taxon>
        <taxon>Bacillales</taxon>
        <taxon>Paenibacillaceae</taxon>
        <taxon>Paenibacillus</taxon>
    </lineage>
</organism>
<proteinExistence type="predicted"/>